<dbReference type="Gene3D" id="2.60.40.420">
    <property type="entry name" value="Cupredoxins - blue copper proteins"/>
    <property type="match status" value="1"/>
</dbReference>
<dbReference type="EMBL" id="QYBB01000015">
    <property type="protein sequence ID" value="RYC31302.1"/>
    <property type="molecule type" value="Genomic_DNA"/>
</dbReference>
<dbReference type="GO" id="GO:0030313">
    <property type="term" value="C:cell envelope"/>
    <property type="evidence" value="ECO:0007669"/>
    <property type="project" value="UniProtKB-SubCell"/>
</dbReference>
<dbReference type="GO" id="GO:0016020">
    <property type="term" value="C:membrane"/>
    <property type="evidence" value="ECO:0007669"/>
    <property type="project" value="InterPro"/>
</dbReference>
<dbReference type="Proteomes" id="UP000290759">
    <property type="component" value="Unassembled WGS sequence"/>
</dbReference>
<dbReference type="GO" id="GO:0004129">
    <property type="term" value="F:cytochrome-c oxidase activity"/>
    <property type="evidence" value="ECO:0007669"/>
    <property type="project" value="InterPro"/>
</dbReference>
<keyword evidence="4" id="KW-0812">Transmembrane</keyword>
<dbReference type="InterPro" id="IPR051403">
    <property type="entry name" value="NosZ/Cyto_c_oxidase_sub2"/>
</dbReference>
<dbReference type="Pfam" id="PF00116">
    <property type="entry name" value="COX2"/>
    <property type="match status" value="1"/>
</dbReference>
<dbReference type="AlphaFoldDB" id="A0A4Q2U4K1"/>
<keyword evidence="4" id="KW-0472">Membrane</keyword>
<feature type="transmembrane region" description="Helical" evidence="4">
    <location>
        <begin position="24"/>
        <end position="45"/>
    </location>
</feature>
<name>A0A4Q2U4K1_9HYPH</name>
<comment type="subcellular location">
    <subcellularLocation>
        <location evidence="1">Cell envelope</location>
    </subcellularLocation>
</comment>
<dbReference type="PANTHER" id="PTHR42838:SF2">
    <property type="entry name" value="NITROUS-OXIDE REDUCTASE"/>
    <property type="match status" value="1"/>
</dbReference>
<dbReference type="GO" id="GO:0005507">
    <property type="term" value="F:copper ion binding"/>
    <property type="evidence" value="ECO:0007669"/>
    <property type="project" value="InterPro"/>
</dbReference>
<proteinExistence type="predicted"/>
<sequence>MSDIAGRPGFEDAFHKAAERHERAWVFVTLVMLMGILACTMYFVVYDYGVVVRTAAYRSDPTALGGPAPGVVPAADAGLVKTGPNAYAVHMVAHMWGWTPSPLHIPEGATVTFYVTSIDVLHGFEVKGTTINVTAVPGITGEVTYMFKHAGTLDIICNEYCGIEHQAMLGRIIVDPKPPA</sequence>
<dbReference type="InterPro" id="IPR002429">
    <property type="entry name" value="CcO_II-like_C"/>
</dbReference>
<reference evidence="6 7" key="1">
    <citation type="submission" date="2018-12" db="EMBL/GenBank/DDBJ databases">
        <authorList>
            <person name="Grouzdev D.S."/>
            <person name="Krutkina M.S."/>
        </authorList>
    </citation>
    <scope>NUCLEOTIDE SEQUENCE [LARGE SCALE GENOMIC DNA]</scope>
    <source>
        <strain evidence="6 7">RmlP026</strain>
    </source>
</reference>
<keyword evidence="7" id="KW-1185">Reference proteome</keyword>
<protein>
    <submittedName>
        <fullName evidence="6">Cytochrome C oxidase subunit II</fullName>
    </submittedName>
</protein>
<evidence type="ECO:0000256" key="2">
    <source>
        <dbReference type="ARBA" id="ARBA00022723"/>
    </source>
</evidence>
<evidence type="ECO:0000313" key="6">
    <source>
        <dbReference type="EMBL" id="RYC31302.1"/>
    </source>
</evidence>
<keyword evidence="2" id="KW-0479">Metal-binding</keyword>
<dbReference type="PANTHER" id="PTHR42838">
    <property type="entry name" value="CYTOCHROME C OXIDASE SUBUNIT II"/>
    <property type="match status" value="1"/>
</dbReference>
<keyword evidence="3" id="KW-0186">Copper</keyword>
<organism evidence="6 7">
    <name type="scientific">Lichenibacterium minor</name>
    <dbReference type="NCBI Taxonomy" id="2316528"/>
    <lineage>
        <taxon>Bacteria</taxon>
        <taxon>Pseudomonadati</taxon>
        <taxon>Pseudomonadota</taxon>
        <taxon>Alphaproteobacteria</taxon>
        <taxon>Hyphomicrobiales</taxon>
        <taxon>Lichenihabitantaceae</taxon>
        <taxon>Lichenibacterium</taxon>
    </lineage>
</organism>
<keyword evidence="4" id="KW-1133">Transmembrane helix</keyword>
<comment type="caution">
    <text evidence="6">The sequence shown here is derived from an EMBL/GenBank/DDBJ whole genome shotgun (WGS) entry which is preliminary data.</text>
</comment>
<gene>
    <name evidence="6" type="ORF">D3273_14390</name>
</gene>
<dbReference type="InterPro" id="IPR034214">
    <property type="entry name" value="Ba3_CcO_II_C"/>
</dbReference>
<evidence type="ECO:0000256" key="3">
    <source>
        <dbReference type="ARBA" id="ARBA00023008"/>
    </source>
</evidence>
<accession>A0A4Q2U4K1</accession>
<evidence type="ECO:0000259" key="5">
    <source>
        <dbReference type="PROSITE" id="PS50857"/>
    </source>
</evidence>
<dbReference type="SUPFAM" id="SSF49503">
    <property type="entry name" value="Cupredoxins"/>
    <property type="match status" value="1"/>
</dbReference>
<feature type="domain" description="Cytochrome oxidase subunit II copper A binding" evidence="5">
    <location>
        <begin position="84"/>
        <end position="180"/>
    </location>
</feature>
<evidence type="ECO:0000256" key="1">
    <source>
        <dbReference type="ARBA" id="ARBA00004196"/>
    </source>
</evidence>
<reference evidence="6 7" key="2">
    <citation type="submission" date="2019-02" db="EMBL/GenBank/DDBJ databases">
        <title>'Lichenibacterium ramalinii' gen. nov. sp. nov., 'Lichenibacterium minor' gen. nov. sp. nov.</title>
        <authorList>
            <person name="Pankratov T."/>
        </authorList>
    </citation>
    <scope>NUCLEOTIDE SEQUENCE [LARGE SCALE GENOMIC DNA]</scope>
    <source>
        <strain evidence="6 7">RmlP026</strain>
    </source>
</reference>
<dbReference type="OrthoDB" id="9781261at2"/>
<dbReference type="InterPro" id="IPR008972">
    <property type="entry name" value="Cupredoxin"/>
</dbReference>
<dbReference type="InterPro" id="IPR001505">
    <property type="entry name" value="Copper_CuA"/>
</dbReference>
<dbReference type="PROSITE" id="PS00078">
    <property type="entry name" value="COX2"/>
    <property type="match status" value="1"/>
</dbReference>
<dbReference type="CDD" id="cd13913">
    <property type="entry name" value="ba3_CcO_II_C"/>
    <property type="match status" value="1"/>
</dbReference>
<evidence type="ECO:0000313" key="7">
    <source>
        <dbReference type="Proteomes" id="UP000290759"/>
    </source>
</evidence>
<dbReference type="RefSeq" id="WP_129227585.1">
    <property type="nucleotide sequence ID" value="NZ_QYBB01000015.1"/>
</dbReference>
<dbReference type="PROSITE" id="PS50857">
    <property type="entry name" value="COX2_CUA"/>
    <property type="match status" value="1"/>
</dbReference>
<evidence type="ECO:0000256" key="4">
    <source>
        <dbReference type="SAM" id="Phobius"/>
    </source>
</evidence>